<evidence type="ECO:0000256" key="3">
    <source>
        <dbReference type="RuleBase" id="RU004409"/>
    </source>
</evidence>
<evidence type="ECO:0000256" key="2">
    <source>
        <dbReference type="ARBA" id="ARBA00023163"/>
    </source>
</evidence>
<dbReference type="Gene3D" id="1.20.120.1370">
    <property type="entry name" value="Regulator of RNA polymerase sigma(70) subunit, domain 4"/>
    <property type="match status" value="1"/>
</dbReference>
<organism evidence="4 5">
    <name type="scientific">Shewanella piezotolerans (strain WP3 / JCM 13877)</name>
    <dbReference type="NCBI Taxonomy" id="225849"/>
    <lineage>
        <taxon>Bacteria</taxon>
        <taxon>Pseudomonadati</taxon>
        <taxon>Pseudomonadota</taxon>
        <taxon>Gammaproteobacteria</taxon>
        <taxon>Alteromonadales</taxon>
        <taxon>Shewanellaceae</taxon>
        <taxon>Shewanella</taxon>
    </lineage>
</organism>
<dbReference type="GO" id="GO:0006355">
    <property type="term" value="P:regulation of DNA-templated transcription"/>
    <property type="evidence" value="ECO:0007669"/>
    <property type="project" value="InterPro"/>
</dbReference>
<dbReference type="InterPro" id="IPR007448">
    <property type="entry name" value="Sigma70_reg_Rsd_AlgQ"/>
</dbReference>
<accession>B8CTX7</accession>
<dbReference type="NCBIfam" id="NF008723">
    <property type="entry name" value="PRK11718.1"/>
    <property type="match status" value="1"/>
</dbReference>
<name>B8CTX7_SHEPW</name>
<keyword evidence="5" id="KW-1185">Reference proteome</keyword>
<dbReference type="STRING" id="225849.swp_4739"/>
<dbReference type="PIRSF" id="PIRSF016548">
    <property type="entry name" value="Rsd_AlgQ"/>
    <property type="match status" value="1"/>
</dbReference>
<keyword evidence="1 3" id="KW-0805">Transcription regulation</keyword>
<gene>
    <name evidence="4" type="ordered locus">swp_4739</name>
</gene>
<comment type="similarity">
    <text evidence="3">Belongs to the Rsd/AlgQ family.</text>
</comment>
<dbReference type="Pfam" id="PF04353">
    <property type="entry name" value="Rsd_AlgQ"/>
    <property type="match status" value="1"/>
</dbReference>
<sequence>MIKVSVLPTLEVRDSFITGKIMLRKLEKAEQKWGGSNTLIDQWLNNRRNLLINYCQIAGIPPYEITENTLPAFDSVKAFCDQLMDYVSEGHFEIYNQVVTACEKNGSSSQELAQQLVPQISETTDTALDFNDKYTEAEDEKVLFHLDKDLSSLGHAMETRFALEDKLLEVLHTKHS</sequence>
<dbReference type="Proteomes" id="UP000000753">
    <property type="component" value="Chromosome"/>
</dbReference>
<dbReference type="InterPro" id="IPR038309">
    <property type="entry name" value="Rsd/AlgQ_sf"/>
</dbReference>
<evidence type="ECO:0000313" key="5">
    <source>
        <dbReference type="Proteomes" id="UP000000753"/>
    </source>
</evidence>
<proteinExistence type="inferred from homology"/>
<evidence type="ECO:0000256" key="1">
    <source>
        <dbReference type="ARBA" id="ARBA00023015"/>
    </source>
</evidence>
<keyword evidence="2 3" id="KW-0804">Transcription</keyword>
<dbReference type="AlphaFoldDB" id="B8CTX7"/>
<reference evidence="4 5" key="1">
    <citation type="journal article" date="2008" name="PLoS ONE">
        <title>Environmental adaptation: genomic analysis of the piezotolerant and psychrotolerant deep-sea iron reducing bacterium Shewanella piezotolerans WP3.</title>
        <authorList>
            <person name="Wang F."/>
            <person name="Wang J."/>
            <person name="Jian H."/>
            <person name="Zhang B."/>
            <person name="Li S."/>
            <person name="Wang F."/>
            <person name="Zeng X."/>
            <person name="Gao L."/>
            <person name="Bartlett D.H."/>
            <person name="Yu J."/>
            <person name="Hu S."/>
            <person name="Xiao X."/>
        </authorList>
    </citation>
    <scope>NUCLEOTIDE SEQUENCE [LARGE SCALE GENOMIC DNA]</scope>
    <source>
        <strain evidence="5">WP3 / JCM 13877</strain>
    </source>
</reference>
<protein>
    <submittedName>
        <fullName evidence="4">Regulator of RNA polymerase sigma(70) subunit, Rsd/AlgQ</fullName>
    </submittedName>
</protein>
<dbReference type="eggNOG" id="COG3160">
    <property type="taxonomic scope" value="Bacteria"/>
</dbReference>
<dbReference type="EMBL" id="CP000472">
    <property type="protein sequence ID" value="ACJ31371.1"/>
    <property type="molecule type" value="Genomic_DNA"/>
</dbReference>
<dbReference type="HOGENOM" id="CLU_142729_0_0_6"/>
<evidence type="ECO:0000313" key="4">
    <source>
        <dbReference type="EMBL" id="ACJ31371.1"/>
    </source>
</evidence>
<dbReference type="KEGG" id="swp:swp_4739"/>